<sequence>MDEDDSEKYNQPKKAQVHKYDSGAADLQKVTDYEEEKEIPSQITQSAVTNILDTSKTKLNEPGEGTTIVIKKEDVELLINEMELTKCTAEKTLRKYQGDVKKALIAILTTVQSANCKMEALPKFDLFNFGKRLFHFGPIASLALISYISIVTISSAITWWPLTDGFFAWLNVSFFTWCSMMVLSNFFCATYFGPGFLRKGWAPMNHSDKKYLQYCKLCKGYKAPRSHHCRKCNRCVLKMDHHCPWINNCCGFLNHRFFFMFLFWIVISCLHATIIQGCCIYKFMFSNWYSVYYNPKKQHLNISLLLFMCFSIALTLGVLIAVGLLFICHLKLILRNRTGIEVYICEKANLRKRSDEFVYPYDLGWKANFRELWRPSGDGICYPVKCGSSQYDLTIEQLEQKRQKKNFSEEYEIVRAYNGRVWAFKHGFSTCALQPWLLHEFRLPVAVGERVLVSRWSSHWMYGILMLTNCGDECNCHNIRRGWFPKSCARLVEMSVDNSLVENNNLKRKLS</sequence>
<keyword evidence="5 7" id="KW-0472">Membrane</keyword>
<name>A0A0V0ZNI5_9BILA</name>
<evidence type="ECO:0000256" key="3">
    <source>
        <dbReference type="ARBA" id="ARBA00022692"/>
    </source>
</evidence>
<proteinExistence type="inferred from homology"/>
<dbReference type="InterPro" id="IPR001594">
    <property type="entry name" value="Palmitoyltrfase_DHHC"/>
</dbReference>
<dbReference type="PANTHER" id="PTHR12246">
    <property type="entry name" value="PALMITOYLTRANSFERASE ZDHHC16"/>
    <property type="match status" value="1"/>
</dbReference>
<comment type="subcellular location">
    <subcellularLocation>
        <location evidence="1">Membrane</location>
        <topology evidence="1">Multi-pass membrane protein</topology>
    </subcellularLocation>
</comment>
<evidence type="ECO:0000313" key="12">
    <source>
        <dbReference type="Proteomes" id="UP000054783"/>
    </source>
</evidence>
<accession>A0A0V0ZNI5</accession>
<feature type="domain" description="Palmitoyltransferase DHHC" evidence="9">
    <location>
        <begin position="210"/>
        <end position="342"/>
    </location>
</feature>
<comment type="similarity">
    <text evidence="7">Belongs to the DHHC palmitoyltransferase family.</text>
</comment>
<evidence type="ECO:0000256" key="5">
    <source>
        <dbReference type="ARBA" id="ARBA00023136"/>
    </source>
</evidence>
<keyword evidence="3 7" id="KW-0812">Transmembrane</keyword>
<feature type="transmembrane region" description="Helical" evidence="7">
    <location>
        <begin position="261"/>
        <end position="284"/>
    </location>
</feature>
<dbReference type="InterPro" id="IPR039859">
    <property type="entry name" value="PFA4/ZDH16/20/ERF2-like"/>
</dbReference>
<feature type="transmembrane region" description="Helical" evidence="7">
    <location>
        <begin position="133"/>
        <end position="160"/>
    </location>
</feature>
<feature type="transmembrane region" description="Helical" evidence="7">
    <location>
        <begin position="304"/>
        <end position="327"/>
    </location>
</feature>
<dbReference type="Proteomes" id="UP000054783">
    <property type="component" value="Unassembled WGS sequence"/>
</dbReference>
<dbReference type="InterPro" id="IPR038922">
    <property type="entry name" value="HYPK_UBA"/>
</dbReference>
<dbReference type="CDD" id="cd14361">
    <property type="entry name" value="UBA_HYPK"/>
    <property type="match status" value="1"/>
</dbReference>
<dbReference type="Pfam" id="PF19026">
    <property type="entry name" value="UBA_HYPK"/>
    <property type="match status" value="1"/>
</dbReference>
<dbReference type="OrthoDB" id="331948at2759"/>
<keyword evidence="4 7" id="KW-1133">Transmembrane helix</keyword>
<gene>
    <name evidence="11" type="primary">ZDHHC6</name>
    <name evidence="11" type="ORF">T12_7753</name>
</gene>
<dbReference type="GO" id="GO:0019706">
    <property type="term" value="F:protein-cysteine S-palmitoyltransferase activity"/>
    <property type="evidence" value="ECO:0007669"/>
    <property type="project" value="UniProtKB-EC"/>
</dbReference>
<comment type="caution">
    <text evidence="11">The sequence shown here is derived from an EMBL/GenBank/DDBJ whole genome shotgun (WGS) entry which is preliminary data.</text>
</comment>
<dbReference type="PROSITE" id="PS50216">
    <property type="entry name" value="DHHC"/>
    <property type="match status" value="1"/>
</dbReference>
<keyword evidence="6 7" id="KW-0012">Acyltransferase</keyword>
<evidence type="ECO:0000256" key="4">
    <source>
        <dbReference type="ARBA" id="ARBA00022989"/>
    </source>
</evidence>
<evidence type="ECO:0000256" key="7">
    <source>
        <dbReference type="RuleBase" id="RU079119"/>
    </source>
</evidence>
<evidence type="ECO:0000256" key="8">
    <source>
        <dbReference type="SAM" id="MobiDB-lite"/>
    </source>
</evidence>
<comment type="domain">
    <text evidence="7">The DHHC domain is required for palmitoyltransferase activity.</text>
</comment>
<evidence type="ECO:0000259" key="9">
    <source>
        <dbReference type="Pfam" id="PF01529"/>
    </source>
</evidence>
<feature type="transmembrane region" description="Helical" evidence="7">
    <location>
        <begin position="166"/>
        <end position="192"/>
    </location>
</feature>
<dbReference type="EC" id="2.3.1.225" evidence="7"/>
<dbReference type="Pfam" id="PF01529">
    <property type="entry name" value="DHHC"/>
    <property type="match status" value="1"/>
</dbReference>
<keyword evidence="2 7" id="KW-0808">Transferase</keyword>
<evidence type="ECO:0000256" key="1">
    <source>
        <dbReference type="ARBA" id="ARBA00004141"/>
    </source>
</evidence>
<reference evidence="11 12" key="1">
    <citation type="submission" date="2015-01" db="EMBL/GenBank/DDBJ databases">
        <title>Evolution of Trichinella species and genotypes.</title>
        <authorList>
            <person name="Korhonen P.K."/>
            <person name="Edoardo P."/>
            <person name="Giuseppe L.R."/>
            <person name="Gasser R.B."/>
        </authorList>
    </citation>
    <scope>NUCLEOTIDE SEQUENCE [LARGE SCALE GENOMIC DNA]</scope>
    <source>
        <strain evidence="11">ISS2496</strain>
    </source>
</reference>
<feature type="region of interest" description="Disordered" evidence="8">
    <location>
        <begin position="1"/>
        <end position="21"/>
    </location>
</feature>
<evidence type="ECO:0000256" key="2">
    <source>
        <dbReference type="ARBA" id="ARBA00022679"/>
    </source>
</evidence>
<dbReference type="InterPro" id="IPR044034">
    <property type="entry name" value="NAC-like_UBA"/>
</dbReference>
<evidence type="ECO:0000256" key="6">
    <source>
        <dbReference type="ARBA" id="ARBA00023315"/>
    </source>
</evidence>
<dbReference type="EMBL" id="JYDQ01000125">
    <property type="protein sequence ID" value="KRY14061.1"/>
    <property type="molecule type" value="Genomic_DNA"/>
</dbReference>
<dbReference type="AlphaFoldDB" id="A0A0V0ZNI5"/>
<keyword evidence="12" id="KW-1185">Reference proteome</keyword>
<dbReference type="GO" id="GO:0016020">
    <property type="term" value="C:membrane"/>
    <property type="evidence" value="ECO:0007669"/>
    <property type="project" value="UniProtKB-SubCell"/>
</dbReference>
<organism evidence="11 12">
    <name type="scientific">Trichinella patagoniensis</name>
    <dbReference type="NCBI Taxonomy" id="990121"/>
    <lineage>
        <taxon>Eukaryota</taxon>
        <taxon>Metazoa</taxon>
        <taxon>Ecdysozoa</taxon>
        <taxon>Nematoda</taxon>
        <taxon>Enoplea</taxon>
        <taxon>Dorylaimia</taxon>
        <taxon>Trichinellida</taxon>
        <taxon>Trichinellidae</taxon>
        <taxon>Trichinella</taxon>
    </lineage>
</organism>
<protein>
    <recommendedName>
        <fullName evidence="7">Palmitoyltransferase</fullName>
        <ecNumber evidence="7">2.3.1.225</ecNumber>
    </recommendedName>
</protein>
<comment type="catalytic activity">
    <reaction evidence="7">
        <text>L-cysteinyl-[protein] + hexadecanoyl-CoA = S-hexadecanoyl-L-cysteinyl-[protein] + CoA</text>
        <dbReference type="Rhea" id="RHEA:36683"/>
        <dbReference type="Rhea" id="RHEA-COMP:10131"/>
        <dbReference type="Rhea" id="RHEA-COMP:11032"/>
        <dbReference type="ChEBI" id="CHEBI:29950"/>
        <dbReference type="ChEBI" id="CHEBI:57287"/>
        <dbReference type="ChEBI" id="CHEBI:57379"/>
        <dbReference type="ChEBI" id="CHEBI:74151"/>
        <dbReference type="EC" id="2.3.1.225"/>
    </reaction>
</comment>
<evidence type="ECO:0000313" key="11">
    <source>
        <dbReference type="EMBL" id="KRY14061.1"/>
    </source>
</evidence>
<evidence type="ECO:0000259" key="10">
    <source>
        <dbReference type="Pfam" id="PF19026"/>
    </source>
</evidence>
<feature type="domain" description="Nascent polypeptide-associated complex subunit alpha-like UBA" evidence="10">
    <location>
        <begin position="68"/>
        <end position="107"/>
    </location>
</feature>